<keyword evidence="3" id="KW-0255">Endonuclease</keyword>
<dbReference type="CDD" id="cd00085">
    <property type="entry name" value="HNHc"/>
    <property type="match status" value="1"/>
</dbReference>
<dbReference type="GO" id="GO:0004519">
    <property type="term" value="F:endonuclease activity"/>
    <property type="evidence" value="ECO:0007669"/>
    <property type="project" value="UniProtKB-KW"/>
</dbReference>
<organism evidence="3 4">
    <name type="scientific">Pyxidicoccus parkwayensis</name>
    <dbReference type="NCBI Taxonomy" id="2813578"/>
    <lineage>
        <taxon>Bacteria</taxon>
        <taxon>Pseudomonadati</taxon>
        <taxon>Myxococcota</taxon>
        <taxon>Myxococcia</taxon>
        <taxon>Myxococcales</taxon>
        <taxon>Cystobacterineae</taxon>
        <taxon>Myxococcaceae</taxon>
        <taxon>Pyxidicoccus</taxon>
    </lineage>
</organism>
<dbReference type="InterPro" id="IPR002711">
    <property type="entry name" value="HNH"/>
</dbReference>
<feature type="region of interest" description="Disordered" evidence="1">
    <location>
        <begin position="215"/>
        <end position="236"/>
    </location>
</feature>
<accession>A0ABX7NPB7</accession>
<dbReference type="Proteomes" id="UP000662747">
    <property type="component" value="Chromosome"/>
</dbReference>
<evidence type="ECO:0000313" key="4">
    <source>
        <dbReference type="Proteomes" id="UP000662747"/>
    </source>
</evidence>
<evidence type="ECO:0000259" key="2">
    <source>
        <dbReference type="SMART" id="SM00507"/>
    </source>
</evidence>
<dbReference type="RefSeq" id="WP_206720881.1">
    <property type="nucleotide sequence ID" value="NZ_CP071090.1"/>
</dbReference>
<dbReference type="SUPFAM" id="SSF48695">
    <property type="entry name" value="Multiheme cytochromes"/>
    <property type="match status" value="1"/>
</dbReference>
<feature type="domain" description="HNH nuclease" evidence="2">
    <location>
        <begin position="249"/>
        <end position="306"/>
    </location>
</feature>
<gene>
    <name evidence="3" type="ORF">JY651_28605</name>
</gene>
<dbReference type="EMBL" id="CP071090">
    <property type="protein sequence ID" value="QSQ19294.1"/>
    <property type="molecule type" value="Genomic_DNA"/>
</dbReference>
<proteinExistence type="predicted"/>
<dbReference type="InterPro" id="IPR003615">
    <property type="entry name" value="HNH_nuc"/>
</dbReference>
<dbReference type="SMART" id="SM00507">
    <property type="entry name" value="HNHc"/>
    <property type="match status" value="1"/>
</dbReference>
<dbReference type="Gene3D" id="1.10.30.50">
    <property type="match status" value="1"/>
</dbReference>
<evidence type="ECO:0000256" key="1">
    <source>
        <dbReference type="SAM" id="MobiDB-lite"/>
    </source>
</evidence>
<keyword evidence="3" id="KW-0540">Nuclease</keyword>
<dbReference type="InterPro" id="IPR036280">
    <property type="entry name" value="Multihaem_cyt_sf"/>
</dbReference>
<protein>
    <submittedName>
        <fullName evidence="3">HNH endonuclease</fullName>
    </submittedName>
</protein>
<name>A0ABX7NPB7_9BACT</name>
<keyword evidence="4" id="KW-1185">Reference proteome</keyword>
<keyword evidence="3" id="KW-0378">Hydrolase</keyword>
<reference evidence="3 4" key="1">
    <citation type="submission" date="2021-02" db="EMBL/GenBank/DDBJ databases">
        <title>De Novo genome assembly of isolated myxobacteria.</title>
        <authorList>
            <person name="Stevens D.C."/>
        </authorList>
    </citation>
    <scope>NUCLEOTIDE SEQUENCE [LARGE SCALE GENOMIC DNA]</scope>
    <source>
        <strain evidence="4">SCPEA02</strain>
    </source>
</reference>
<sequence>MPEVVNDDNGSLFTGETLLRRGNRVRIETGDGRAWSLFVTNALKYPAGCRAYFEGQGQIPEGPIHWAKVADHPFDIGARYSRSDVRRLLGDKQWQDQGGKWATGYVRSDGRYIIFANIETAGRTGHDYSNRWDEQAQELEWSGKPGARVGQPLIDGMLAASGQVLLFTRHDSRELFVFRGCGVAKSIQNTASVRVTWAIAKARTTNVPELEQLSKEAQRRGQAVPPTGNMTPQRRTTTTDAFERDSEVHASVMMRAKGTCEACLKPAPFHRDDGTPYLEMHHLKRLADGGPDTTDNAVAVCANCHRELHCGVRREQLLSDIYRSHSFLRRPAATG</sequence>
<evidence type="ECO:0000313" key="3">
    <source>
        <dbReference type="EMBL" id="QSQ19294.1"/>
    </source>
</evidence>
<dbReference type="Pfam" id="PF01844">
    <property type="entry name" value="HNH"/>
    <property type="match status" value="1"/>
</dbReference>